<evidence type="ECO:0000313" key="1">
    <source>
        <dbReference type="EMBL" id="KAJ1673242.1"/>
    </source>
</evidence>
<comment type="caution">
    <text evidence="1">The sequence shown here is derived from an EMBL/GenBank/DDBJ whole genome shotgun (WGS) entry which is preliminary data.</text>
</comment>
<proteinExistence type="predicted"/>
<gene>
    <name evidence="1" type="ORF">EV182_005628</name>
</gene>
<keyword evidence="2" id="KW-1185">Reference proteome</keyword>
<sequence length="408" mass="43942">KRSVGNLIGTLRYIHSPQTTFTVSAPLLRSRKLVFKSSYRPTSNSFYNLDTSMTRYSAPSIVVTSGRAFGSGVTGYISVSTGNQYLGAAIPRSKSVPTERSSVTLGVSGARTLFSHNTQVSVSKRQSHLSFSLERKLDANFKLSGGLLIAAAGGPSGLVGLGAVSLNFGGSTKVTDTTNLGWRVNVGFPIGVQVNLTCTHIGQSLSLPIVLSPSPEPDLILFAVALPAIIGAGLHYTIFRPRRRRQLLKRLAELREEHARTLALRQKEAERAVKLMEPTVLRKRAAEEASHGLVINRALYGDFGPSEVSELKVLDVPRAVDVTIPLQSLVTDSKLVLPGGISKSQLIGFYDPSFGKPKKLVVEYTFRDQRHVVTVEDRDPLALPVRGHLLTKSSVSPSTAVPSAAGYS</sequence>
<dbReference type="Proteomes" id="UP001145114">
    <property type="component" value="Unassembled WGS sequence"/>
</dbReference>
<feature type="non-terminal residue" evidence="1">
    <location>
        <position position="408"/>
    </location>
</feature>
<reference evidence="1" key="1">
    <citation type="submission" date="2022-06" db="EMBL/GenBank/DDBJ databases">
        <title>Phylogenomic reconstructions and comparative analyses of Kickxellomycotina fungi.</title>
        <authorList>
            <person name="Reynolds N.K."/>
            <person name="Stajich J.E."/>
            <person name="Barry K."/>
            <person name="Grigoriev I.V."/>
            <person name="Crous P."/>
            <person name="Smith M.E."/>
        </authorList>
    </citation>
    <scope>NUCLEOTIDE SEQUENCE</scope>
    <source>
        <strain evidence="1">RSA 2271</strain>
    </source>
</reference>
<evidence type="ECO:0000313" key="2">
    <source>
        <dbReference type="Proteomes" id="UP001145114"/>
    </source>
</evidence>
<feature type="non-terminal residue" evidence="1">
    <location>
        <position position="1"/>
    </location>
</feature>
<accession>A0ACC1HD93</accession>
<dbReference type="EMBL" id="JAMZIH010007204">
    <property type="protein sequence ID" value="KAJ1673242.1"/>
    <property type="molecule type" value="Genomic_DNA"/>
</dbReference>
<protein>
    <submittedName>
        <fullName evidence="1">Uncharacterized protein</fullName>
    </submittedName>
</protein>
<name>A0ACC1HD93_9FUNG</name>
<organism evidence="1 2">
    <name type="scientific">Spiromyces aspiralis</name>
    <dbReference type="NCBI Taxonomy" id="68401"/>
    <lineage>
        <taxon>Eukaryota</taxon>
        <taxon>Fungi</taxon>
        <taxon>Fungi incertae sedis</taxon>
        <taxon>Zoopagomycota</taxon>
        <taxon>Kickxellomycotina</taxon>
        <taxon>Kickxellomycetes</taxon>
        <taxon>Kickxellales</taxon>
        <taxon>Kickxellaceae</taxon>
        <taxon>Spiromyces</taxon>
    </lineage>
</organism>